<keyword evidence="1" id="KW-0812">Transmembrane</keyword>
<keyword evidence="1" id="KW-0472">Membrane</keyword>
<name>A0AAP0ITU8_9MAGN</name>
<evidence type="ECO:0000256" key="1">
    <source>
        <dbReference type="SAM" id="Phobius"/>
    </source>
</evidence>
<evidence type="ECO:0000313" key="2">
    <source>
        <dbReference type="EMBL" id="KAK9121609.1"/>
    </source>
</evidence>
<comment type="caution">
    <text evidence="2">The sequence shown here is derived from an EMBL/GenBank/DDBJ whole genome shotgun (WGS) entry which is preliminary data.</text>
</comment>
<dbReference type="AlphaFoldDB" id="A0AAP0ITU8"/>
<organism evidence="2 3">
    <name type="scientific">Stephania yunnanensis</name>
    <dbReference type="NCBI Taxonomy" id="152371"/>
    <lineage>
        <taxon>Eukaryota</taxon>
        <taxon>Viridiplantae</taxon>
        <taxon>Streptophyta</taxon>
        <taxon>Embryophyta</taxon>
        <taxon>Tracheophyta</taxon>
        <taxon>Spermatophyta</taxon>
        <taxon>Magnoliopsida</taxon>
        <taxon>Ranunculales</taxon>
        <taxon>Menispermaceae</taxon>
        <taxon>Menispermoideae</taxon>
        <taxon>Cissampelideae</taxon>
        <taxon>Stephania</taxon>
    </lineage>
</organism>
<feature type="transmembrane region" description="Helical" evidence="1">
    <location>
        <begin position="43"/>
        <end position="67"/>
    </location>
</feature>
<proteinExistence type="predicted"/>
<reference evidence="2 3" key="1">
    <citation type="submission" date="2024-01" db="EMBL/GenBank/DDBJ databases">
        <title>Genome assemblies of Stephania.</title>
        <authorList>
            <person name="Yang L."/>
        </authorList>
    </citation>
    <scope>NUCLEOTIDE SEQUENCE [LARGE SCALE GENOMIC DNA]</scope>
    <source>
        <strain evidence="2">YNDBR</strain>
        <tissue evidence="2">Leaf</tissue>
    </source>
</reference>
<gene>
    <name evidence="2" type="ORF">Syun_019226</name>
</gene>
<keyword evidence="3" id="KW-1185">Reference proteome</keyword>
<dbReference type="Proteomes" id="UP001420932">
    <property type="component" value="Unassembled WGS sequence"/>
</dbReference>
<protein>
    <submittedName>
        <fullName evidence="2">Uncharacterized protein</fullName>
    </submittedName>
</protein>
<sequence length="68" mass="7674">MVHTTVTTKDMKPMDMPRRFKILTCMLMEHMLAMGTINSCRSLLLLVPIYIAKSGALFFVVAVSSLLR</sequence>
<keyword evidence="1" id="KW-1133">Transmembrane helix</keyword>
<evidence type="ECO:0000313" key="3">
    <source>
        <dbReference type="Proteomes" id="UP001420932"/>
    </source>
</evidence>
<dbReference type="EMBL" id="JBBNAF010000008">
    <property type="protein sequence ID" value="KAK9121609.1"/>
    <property type="molecule type" value="Genomic_DNA"/>
</dbReference>
<accession>A0AAP0ITU8</accession>